<proteinExistence type="predicted"/>
<dbReference type="RefSeq" id="WP_118102789.1">
    <property type="nucleotide sequence ID" value="NZ_QSCO01000002.1"/>
</dbReference>
<feature type="coiled-coil region" evidence="1">
    <location>
        <begin position="72"/>
        <end position="99"/>
    </location>
</feature>
<name>A0A413IGG1_9BACT</name>
<dbReference type="Pfam" id="PF20186">
    <property type="entry name" value="DUF6549"/>
    <property type="match status" value="1"/>
</dbReference>
<organism evidence="2 3">
    <name type="scientific">Odoribacter splanchnicus</name>
    <dbReference type="NCBI Taxonomy" id="28118"/>
    <lineage>
        <taxon>Bacteria</taxon>
        <taxon>Pseudomonadati</taxon>
        <taxon>Bacteroidota</taxon>
        <taxon>Bacteroidia</taxon>
        <taxon>Bacteroidales</taxon>
        <taxon>Odoribacteraceae</taxon>
        <taxon>Odoribacter</taxon>
    </lineage>
</organism>
<accession>A0A413IGG1</accession>
<reference evidence="2 3" key="1">
    <citation type="submission" date="2018-08" db="EMBL/GenBank/DDBJ databases">
        <title>A genome reference for cultivated species of the human gut microbiota.</title>
        <authorList>
            <person name="Zou Y."/>
            <person name="Xue W."/>
            <person name="Luo G."/>
        </authorList>
    </citation>
    <scope>NUCLEOTIDE SEQUENCE [LARGE SCALE GENOMIC DNA]</scope>
    <source>
        <strain evidence="2 3">OF03-11</strain>
    </source>
</reference>
<protein>
    <submittedName>
        <fullName evidence="2">Uncharacterized protein</fullName>
    </submittedName>
</protein>
<dbReference type="Proteomes" id="UP000284434">
    <property type="component" value="Unassembled WGS sequence"/>
</dbReference>
<evidence type="ECO:0000313" key="3">
    <source>
        <dbReference type="Proteomes" id="UP000284434"/>
    </source>
</evidence>
<dbReference type="InterPro" id="IPR046679">
    <property type="entry name" value="DUF6549"/>
</dbReference>
<dbReference type="AlphaFoldDB" id="A0A413IGG1"/>
<gene>
    <name evidence="2" type="ORF">DXA53_01740</name>
</gene>
<evidence type="ECO:0000256" key="1">
    <source>
        <dbReference type="SAM" id="Coils"/>
    </source>
</evidence>
<evidence type="ECO:0000313" key="2">
    <source>
        <dbReference type="EMBL" id="RGY09531.1"/>
    </source>
</evidence>
<comment type="caution">
    <text evidence="2">The sequence shown here is derived from an EMBL/GenBank/DDBJ whole genome shotgun (WGS) entry which is preliminary data.</text>
</comment>
<keyword evidence="1" id="KW-0175">Coiled coil</keyword>
<dbReference type="EMBL" id="QSCO01000002">
    <property type="protein sequence ID" value="RGY09531.1"/>
    <property type="molecule type" value="Genomic_DNA"/>
</dbReference>
<sequence>MTKYLLFMILVLATFLAVSVKNCQDIRTDRNRLSDNQRTLLADIEFYRTKDSLSVASVERLTLTNREFRKYAGELKKTVEELNLKVKHLQSASQSATETKYLVKTEIRDSIIIRPGKTDTLSCINYQDPYLTFSGSITGKQFSGLIQSRDTIIQLIHRVPRRLWFIRWGTKAIRQEIISRNPYSRIAYTEYIELKK</sequence>